<dbReference type="InterPro" id="IPR021205">
    <property type="entry name" value="Lanti_perm_SpaE/MutE/EpiE-like"/>
</dbReference>
<dbReference type="Pfam" id="PF12730">
    <property type="entry name" value="ABC2_membrane_4"/>
    <property type="match status" value="1"/>
</dbReference>
<evidence type="ECO:0000313" key="1">
    <source>
        <dbReference type="EMBL" id="RHW52070.1"/>
    </source>
</evidence>
<dbReference type="AlphaFoldDB" id="A0A347SU18"/>
<dbReference type="EMBL" id="QOCR01000001">
    <property type="protein sequence ID" value="RHW52070.1"/>
    <property type="molecule type" value="Genomic_DNA"/>
</dbReference>
<proteinExistence type="predicted"/>
<sequence length="254" mass="28160">MLAIIKAEFLKEKRAANAKLLLIAPVIFIGFILLLNLLMGPSPKGKSYLVAAAFNWWPMIILPAMITLMVANICDKEKSVQQIFLKSTGIPAKSLLIAKNLIIFMETLVILVILGLLVFFIGKVILQQDILGKQLLKATICLFVGSLPIIEMSFLAKRYFYFLVIIIANFVLSIVGAVVAVKSYWWLFPWSYNLRMMAPLLGVHPNGTFLNTGDSLLNLTAVPQAIISASIWSICLLALQLALQCRGEKHDSIN</sequence>
<dbReference type="NCBIfam" id="TIGR03732">
    <property type="entry name" value="lanti_perm_MutE"/>
    <property type="match status" value="1"/>
</dbReference>
<dbReference type="RefSeq" id="WP_118899782.1">
    <property type="nucleotide sequence ID" value="NZ_CP031513.1"/>
</dbReference>
<dbReference type="Proteomes" id="UP000284109">
    <property type="component" value="Unassembled WGS sequence"/>
</dbReference>
<reference evidence="1 2" key="1">
    <citation type="submission" date="2018-07" db="EMBL/GenBank/DDBJ databases">
        <title>Genome sequences of six Lactobacillus spp. isolated from bumble bee guts.</title>
        <authorList>
            <person name="Motta E.V.S."/>
            <person name="Moran N.A."/>
        </authorList>
    </citation>
    <scope>NUCLEOTIDE SEQUENCE [LARGE SCALE GENOMIC DNA]</scope>
    <source>
        <strain evidence="1 2">BI-1.1</strain>
    </source>
</reference>
<keyword evidence="2" id="KW-1185">Reference proteome</keyword>
<accession>A0A347SU18</accession>
<dbReference type="OrthoDB" id="9776525at2"/>
<dbReference type="KEGG" id="lbm:DS830_08495"/>
<evidence type="ECO:0000313" key="2">
    <source>
        <dbReference type="Proteomes" id="UP000284109"/>
    </source>
</evidence>
<protein>
    <submittedName>
        <fullName evidence="1">Lantibiotic ABC transporter permease</fullName>
    </submittedName>
</protein>
<name>A0A347SU18_9LACO</name>
<organism evidence="1 2">
    <name type="scientific">Bombilactobacillus bombi</name>
    <dbReference type="NCBI Taxonomy" id="1303590"/>
    <lineage>
        <taxon>Bacteria</taxon>
        <taxon>Bacillati</taxon>
        <taxon>Bacillota</taxon>
        <taxon>Bacilli</taxon>
        <taxon>Lactobacillales</taxon>
        <taxon>Lactobacillaceae</taxon>
        <taxon>Bombilactobacillus</taxon>
    </lineage>
</organism>
<gene>
    <name evidence="1" type="ORF">DS831_01710</name>
</gene>
<comment type="caution">
    <text evidence="1">The sequence shown here is derived from an EMBL/GenBank/DDBJ whole genome shotgun (WGS) entry which is preliminary data.</text>
</comment>
<dbReference type="CDD" id="cd21807">
    <property type="entry name" value="ABC-2_lan_permease_MutE_EpiE-like"/>
    <property type="match status" value="1"/>
</dbReference>